<dbReference type="RefSeq" id="WP_051124044.1">
    <property type="nucleotide sequence ID" value="NZ_LT615367.1"/>
</dbReference>
<dbReference type="AlphaFoldDB" id="A0A375AAX3"/>
<organism evidence="1 2">
    <name type="scientific">Dickeya aquatica</name>
    <dbReference type="NCBI Taxonomy" id="1401087"/>
    <lineage>
        <taxon>Bacteria</taxon>
        <taxon>Pseudomonadati</taxon>
        <taxon>Pseudomonadota</taxon>
        <taxon>Gammaproteobacteria</taxon>
        <taxon>Enterobacterales</taxon>
        <taxon>Pectobacteriaceae</taxon>
        <taxon>Dickeya</taxon>
    </lineage>
</organism>
<keyword evidence="2" id="KW-1185">Reference proteome</keyword>
<dbReference type="InterPro" id="IPR043519">
    <property type="entry name" value="NT_sf"/>
</dbReference>
<protein>
    <recommendedName>
        <fullName evidence="3">Glutamate-rich protein grpB</fullName>
    </recommendedName>
</protein>
<proteinExistence type="predicted"/>
<evidence type="ECO:0000313" key="2">
    <source>
        <dbReference type="Proteomes" id="UP000294820"/>
    </source>
</evidence>
<sequence length="185" mass="21170">MALTSKITAYNARWPEMFLAECQRLEKGFGGALIAFYHVGSTAVPGLAAKPEIDLLAEITPQHCESRIDDYLIRHGYVRGRDLSPGHRFYKRDYNGIRTHKIHVCIRGHEQIAAMLQFRDALIAHEEIRNAYQALKLKLESENKHGIKEYLKEKKPFIANVLAGIFVYNESGHDDERHQLIGDDK</sequence>
<dbReference type="KEGG" id="daq:DAQ1742_02182"/>
<accession>A0A375AAX3</accession>
<dbReference type="PANTHER" id="PTHR34822">
    <property type="entry name" value="GRPB DOMAIN PROTEIN (AFU_ORTHOLOGUE AFUA_1G01530)"/>
    <property type="match status" value="1"/>
</dbReference>
<dbReference type="Gene3D" id="3.30.460.10">
    <property type="entry name" value="Beta Polymerase, domain 2"/>
    <property type="match status" value="1"/>
</dbReference>
<gene>
    <name evidence="1" type="ORF">DAQ1742_02182</name>
</gene>
<evidence type="ECO:0008006" key="3">
    <source>
        <dbReference type="Google" id="ProtNLM"/>
    </source>
</evidence>
<name>A0A375AAX3_9GAMM</name>
<dbReference type="PANTHER" id="PTHR34822:SF1">
    <property type="entry name" value="GRPB FAMILY PROTEIN"/>
    <property type="match status" value="1"/>
</dbReference>
<reference evidence="1 2" key="1">
    <citation type="submission" date="2016-09" db="EMBL/GenBank/DDBJ databases">
        <authorList>
            <person name="Reverchon S."/>
            <person name="Nasser W."/>
            <person name="Leonard S."/>
            <person name="Brochier C."/>
            <person name="Duprey A."/>
        </authorList>
    </citation>
    <scope>NUCLEOTIDE SEQUENCE [LARGE SCALE GENOMIC DNA]</scope>
    <source>
        <strain evidence="1 2">174/2</strain>
    </source>
</reference>
<dbReference type="InterPro" id="IPR007344">
    <property type="entry name" value="GrpB/CoaE"/>
</dbReference>
<dbReference type="EMBL" id="LT615367">
    <property type="protein sequence ID" value="SLM63091.1"/>
    <property type="molecule type" value="Genomic_DNA"/>
</dbReference>
<dbReference type="SUPFAM" id="SSF81301">
    <property type="entry name" value="Nucleotidyltransferase"/>
    <property type="match status" value="1"/>
</dbReference>
<dbReference type="Pfam" id="PF04229">
    <property type="entry name" value="GrpB"/>
    <property type="match status" value="1"/>
</dbReference>
<dbReference type="Proteomes" id="UP000294820">
    <property type="component" value="Chromosome 1"/>
</dbReference>
<evidence type="ECO:0000313" key="1">
    <source>
        <dbReference type="EMBL" id="SLM63091.1"/>
    </source>
</evidence>